<feature type="domain" description="MmeI-like helicase spacer" evidence="2">
    <location>
        <begin position="120"/>
        <end position="171"/>
    </location>
</feature>
<keyword evidence="4" id="KW-1185">Reference proteome</keyword>
<feature type="domain" description="MmeI-like N-terminal" evidence="1">
    <location>
        <begin position="7"/>
        <end position="110"/>
    </location>
</feature>
<dbReference type="Pfam" id="PF20464">
    <property type="entry name" value="MmeI_N"/>
    <property type="match status" value="1"/>
</dbReference>
<dbReference type="Proteomes" id="UP000191055">
    <property type="component" value="Unassembled WGS sequence"/>
</dbReference>
<evidence type="ECO:0000313" key="3">
    <source>
        <dbReference type="EMBL" id="SKB50110.1"/>
    </source>
</evidence>
<dbReference type="InterPro" id="IPR046819">
    <property type="entry name" value="MmeI_hel"/>
</dbReference>
<name>A0A1T5BTA0_9BACT</name>
<evidence type="ECO:0000313" key="4">
    <source>
        <dbReference type="Proteomes" id="UP000191055"/>
    </source>
</evidence>
<reference evidence="4" key="1">
    <citation type="submission" date="2017-02" db="EMBL/GenBank/DDBJ databases">
        <authorList>
            <person name="Varghese N."/>
            <person name="Submissions S."/>
        </authorList>
    </citation>
    <scope>NUCLEOTIDE SEQUENCE [LARGE SCALE GENOMIC DNA]</scope>
    <source>
        <strain evidence="4">DSM 24412</strain>
    </source>
</reference>
<dbReference type="InterPro" id="IPR046817">
    <property type="entry name" value="MmeI_N"/>
</dbReference>
<evidence type="ECO:0000259" key="2">
    <source>
        <dbReference type="Pfam" id="PF20465"/>
    </source>
</evidence>
<sequence length="194" mass="22456">MAKNSGEISWKKKLFFREEFNGDLHLTISKIEKELTHSQRFVIVTNYETLLAIDTKTDDRLDCTSTDLPKHYDFFLPWAGMEKARHQNENPADVKAAEKMALLFDVIKKDNPDNSPEFIHQLNVFLSRLLFCFFAEDTHIFLENQFTNAVASHTQPDGSDLNNYLDKLFTVKPTHASSGIPQSLPLCEWWFVSR</sequence>
<dbReference type="AlphaFoldDB" id="A0A1T5BTA0"/>
<gene>
    <name evidence="3" type="ORF">SAMN03080601_00605</name>
</gene>
<dbReference type="RefSeq" id="WP_198314163.1">
    <property type="nucleotide sequence ID" value="NZ_CP021904.1"/>
</dbReference>
<protein>
    <submittedName>
        <fullName evidence="3">Uncharacterized protein</fullName>
    </submittedName>
</protein>
<dbReference type="STRING" id="889453.SAMN03080601_00605"/>
<evidence type="ECO:0000259" key="1">
    <source>
        <dbReference type="Pfam" id="PF20464"/>
    </source>
</evidence>
<accession>A0A1T5BTA0</accession>
<dbReference type="EMBL" id="FUYV01000002">
    <property type="protein sequence ID" value="SKB50110.1"/>
    <property type="molecule type" value="Genomic_DNA"/>
</dbReference>
<proteinExistence type="predicted"/>
<organism evidence="3 4">
    <name type="scientific">Alkalitalea saponilacus</name>
    <dbReference type="NCBI Taxonomy" id="889453"/>
    <lineage>
        <taxon>Bacteria</taxon>
        <taxon>Pseudomonadati</taxon>
        <taxon>Bacteroidota</taxon>
        <taxon>Bacteroidia</taxon>
        <taxon>Marinilabiliales</taxon>
        <taxon>Marinilabiliaceae</taxon>
        <taxon>Alkalitalea</taxon>
    </lineage>
</organism>
<dbReference type="Pfam" id="PF20465">
    <property type="entry name" value="MmeI_hel"/>
    <property type="match status" value="1"/>
</dbReference>